<dbReference type="OrthoDB" id="10259236at2759"/>
<dbReference type="GO" id="GO:0004081">
    <property type="term" value="F:bis(5'-nucleosyl)-tetraphosphatase (asymmetrical) activity"/>
    <property type="evidence" value="ECO:0007669"/>
    <property type="project" value="TreeGrafter"/>
</dbReference>
<dbReference type="SUPFAM" id="SSF55811">
    <property type="entry name" value="Nudix"/>
    <property type="match status" value="1"/>
</dbReference>
<name>A0A8H3PEG5_9LECA</name>
<keyword evidence="1" id="KW-0378">Hydrolase</keyword>
<evidence type="ECO:0000313" key="3">
    <source>
        <dbReference type="EMBL" id="CAF9938630.1"/>
    </source>
</evidence>
<dbReference type="PANTHER" id="PTHR21340:SF0">
    <property type="entry name" value="BIS(5'-NUCLEOSYL)-TETRAPHOSPHATASE [ASYMMETRICAL]"/>
    <property type="match status" value="1"/>
</dbReference>
<dbReference type="EMBL" id="CAJPDT010000110">
    <property type="protein sequence ID" value="CAF9938630.1"/>
    <property type="molecule type" value="Genomic_DNA"/>
</dbReference>
<comment type="caution">
    <text evidence="3">The sequence shown here is derived from an EMBL/GenBank/DDBJ whole genome shotgun (WGS) entry which is preliminary data.</text>
</comment>
<dbReference type="AlphaFoldDB" id="A0A8H3PEG5"/>
<protein>
    <recommendedName>
        <fullName evidence="2">Nudix hydrolase domain-containing protein</fullName>
    </recommendedName>
</protein>
<dbReference type="GO" id="GO:0006167">
    <property type="term" value="P:AMP biosynthetic process"/>
    <property type="evidence" value="ECO:0007669"/>
    <property type="project" value="TreeGrafter"/>
</dbReference>
<dbReference type="PROSITE" id="PS51462">
    <property type="entry name" value="NUDIX"/>
    <property type="match status" value="1"/>
</dbReference>
<dbReference type="Proteomes" id="UP000664534">
    <property type="component" value="Unassembled WGS sequence"/>
</dbReference>
<feature type="domain" description="Nudix hydrolase" evidence="2">
    <location>
        <begin position="44"/>
        <end position="192"/>
    </location>
</feature>
<sequence>MWYNYRSRTSRLQDLPSFWVSLLKAFVYPPAFSDMDRLLDFSEGFVLSSGTVPIDIPKGLVLLLYYRPKGEYILPKGRKNVGETLEAAAVRETTEESGFECHLFRHELPTKAQELRDPYHTEPIAVQQRMNHGVRKIIFWYISEVDSCSQQMANTQEEHEEFDVEWVRMEDAPSKCSFVDDRKIVEKALEAVPHPPLPLSLPVPELRDAYLDASVDRQALGFLSISLGGSIVKQLTGTAPYKIENETDWDGFGIMETKDSIVRLIRDFRAELCTLLRIEKEESPFMKVPEDPMTQKKWDIFRFSGWTAEGSKRTIKIWSKESIELVLSSLTSSPLGLLSHKVRRFTECSDPEYGPRLHIYQPIRANEDLHIIDDFDFLQGTALEPSSSSETAIPLSISPGISCDLFLTSLCLFEHEPSFTAQVKANMLRKWQLLSGSPELLGVLPYFYRVDAISSNYKSKLQTEILEMMMETTDATPNSSRTSTAVRTRRATENMNGYWDLILSPMHSQEHGTSTRNELPRPAQLSYAKANTIRDDPTELKCTTFASNSKGRYADIMRTTDQTWQQVYIKNSKSVLLEAKKISLVWQYYPVSTVQEVLAFDEARRELFFKRFQGKALNEVRLQFHHRQSPVHGHLKELRYRSDEWFIDLDLRRASDVLAAYQKSFRHDVSPVNCSEQSIHTLYHKRLQNQHRFQEYYGTSSPSFLEAIFKGEVSLEKFVDMPISINGKSYGTLRHHFNRATHILDPERPAGLQSLPCAFGLGDGHGGNVMVSLDSNPPALLYVDYEVAGLHTPFLDLAKPIYLDGFFNAMYADLLYEYVPYKDGNGSTWVEWTIENECVSIDYGLDLEPLWKTLGKIKLEYILRPALDLLEQTAPLQRDNAEETLACGLFCCALLSRNFSTRSDVFYLNLALGVRLATEMREVFSECFGWNNWPHGVMLTEGYLQRAESEPENRVIASSEKSGTLKSLRTEPIRDTNHCSCSWKREVFATELLSDAI</sequence>
<dbReference type="Pfam" id="PF00293">
    <property type="entry name" value="NUDIX"/>
    <property type="match status" value="1"/>
</dbReference>
<keyword evidence="4" id="KW-1185">Reference proteome</keyword>
<reference evidence="3" key="1">
    <citation type="submission" date="2021-03" db="EMBL/GenBank/DDBJ databases">
        <authorList>
            <person name="Tagirdzhanova G."/>
        </authorList>
    </citation>
    <scope>NUCLEOTIDE SEQUENCE</scope>
</reference>
<evidence type="ECO:0000256" key="1">
    <source>
        <dbReference type="ARBA" id="ARBA00022801"/>
    </source>
</evidence>
<dbReference type="InterPro" id="IPR020084">
    <property type="entry name" value="NUDIX_hydrolase_CS"/>
</dbReference>
<dbReference type="InterPro" id="IPR015797">
    <property type="entry name" value="NUDIX_hydrolase-like_dom_sf"/>
</dbReference>
<dbReference type="Gene3D" id="3.90.79.10">
    <property type="entry name" value="Nucleoside Triphosphate Pyrophosphohydrolase"/>
    <property type="match status" value="1"/>
</dbReference>
<dbReference type="GO" id="GO:0006754">
    <property type="term" value="P:ATP biosynthetic process"/>
    <property type="evidence" value="ECO:0007669"/>
    <property type="project" value="TreeGrafter"/>
</dbReference>
<dbReference type="PROSITE" id="PS00893">
    <property type="entry name" value="NUDIX_BOX"/>
    <property type="match status" value="1"/>
</dbReference>
<gene>
    <name evidence="3" type="ORF">IMSHALPRED_001030</name>
</gene>
<evidence type="ECO:0000313" key="4">
    <source>
        <dbReference type="Proteomes" id="UP000664534"/>
    </source>
</evidence>
<organism evidence="3 4">
    <name type="scientific">Imshaugia aleurites</name>
    <dbReference type="NCBI Taxonomy" id="172621"/>
    <lineage>
        <taxon>Eukaryota</taxon>
        <taxon>Fungi</taxon>
        <taxon>Dikarya</taxon>
        <taxon>Ascomycota</taxon>
        <taxon>Pezizomycotina</taxon>
        <taxon>Lecanoromycetes</taxon>
        <taxon>OSLEUM clade</taxon>
        <taxon>Lecanoromycetidae</taxon>
        <taxon>Lecanorales</taxon>
        <taxon>Lecanorineae</taxon>
        <taxon>Parmeliaceae</taxon>
        <taxon>Imshaugia</taxon>
    </lineage>
</organism>
<dbReference type="InterPro" id="IPR000086">
    <property type="entry name" value="NUDIX_hydrolase_dom"/>
</dbReference>
<dbReference type="InterPro" id="IPR051325">
    <property type="entry name" value="Nudix_hydrolase_domain"/>
</dbReference>
<dbReference type="PANTHER" id="PTHR21340">
    <property type="entry name" value="DIADENOSINE 5,5-P1,P4-TETRAPHOSPHATE PYROPHOSPHOHYDROLASE MUTT"/>
    <property type="match status" value="1"/>
</dbReference>
<proteinExistence type="predicted"/>
<accession>A0A8H3PEG5</accession>
<evidence type="ECO:0000259" key="2">
    <source>
        <dbReference type="PROSITE" id="PS51462"/>
    </source>
</evidence>